<dbReference type="STRING" id="582692.SAMN05720606_10250"/>
<accession>A0A1G5CE74</accession>
<protein>
    <submittedName>
        <fullName evidence="1">Uncharacterized protein</fullName>
    </submittedName>
</protein>
<dbReference type="AlphaFoldDB" id="A0A1G5CE74"/>
<evidence type="ECO:0000313" key="2">
    <source>
        <dbReference type="Proteomes" id="UP000198538"/>
    </source>
</evidence>
<sequence length="122" mass="13590">MPNSTGFIYNPTSGPTQSTQIIVTCINDSLNAPVNVELEVFRWDTAQLARVPIGHDLVEILPQATRTFIYPLINAAFFEVQSDFFSATSTVIHVYGVDSTGQIIQRILQSEMTLIDRFTNIP</sequence>
<gene>
    <name evidence="1" type="ORF">SAMN05720606_10250</name>
</gene>
<dbReference type="RefSeq" id="WP_090915787.1">
    <property type="nucleotide sequence ID" value="NZ_FMVM01000002.1"/>
</dbReference>
<dbReference type="Proteomes" id="UP000198538">
    <property type="component" value="Unassembled WGS sequence"/>
</dbReference>
<reference evidence="2" key="1">
    <citation type="submission" date="2016-10" db="EMBL/GenBank/DDBJ databases">
        <authorList>
            <person name="Varghese N."/>
            <person name="Submissions S."/>
        </authorList>
    </citation>
    <scope>NUCLEOTIDE SEQUENCE [LARGE SCALE GENOMIC DNA]</scope>
    <source>
        <strain evidence="2">BL9</strain>
    </source>
</reference>
<name>A0A1G5CE74_9BACL</name>
<dbReference type="EMBL" id="FMVM01000002">
    <property type="protein sequence ID" value="SCY00627.1"/>
    <property type="molecule type" value="Genomic_DNA"/>
</dbReference>
<evidence type="ECO:0000313" key="1">
    <source>
        <dbReference type="EMBL" id="SCY00627.1"/>
    </source>
</evidence>
<keyword evidence="2" id="KW-1185">Reference proteome</keyword>
<proteinExistence type="predicted"/>
<organism evidence="1 2">
    <name type="scientific">Paenibacillus polysaccharolyticus</name>
    <dbReference type="NCBI Taxonomy" id="582692"/>
    <lineage>
        <taxon>Bacteria</taxon>
        <taxon>Bacillati</taxon>
        <taxon>Bacillota</taxon>
        <taxon>Bacilli</taxon>
        <taxon>Bacillales</taxon>
        <taxon>Paenibacillaceae</taxon>
        <taxon>Paenibacillus</taxon>
    </lineage>
</organism>